<dbReference type="InterPro" id="IPR000182">
    <property type="entry name" value="GNAT_dom"/>
</dbReference>
<dbReference type="InterPro" id="IPR016181">
    <property type="entry name" value="Acyl_CoA_acyltransferase"/>
</dbReference>
<sequence length="176" mass="20084">MTIKIDSDLELRQLKLSDSLDIFNTIDNQRSYLGKWLPFVAFTQKIEDTESFVTSMVNAPEEPFEITFTIRKQGEFVGLIGFKDSDKTIRKTEIGYWISQKFQKEGIVTKSVAKLCDFAFGEPGFTTVQIKCAVENTPSINIPKRLGFKFEGIERDGELLTGNVYTDLEVYSKLKK</sequence>
<protein>
    <submittedName>
        <fullName evidence="2">GNAT family protein</fullName>
        <ecNumber evidence="2">2.-.-.-</ecNumber>
    </submittedName>
</protein>
<proteinExistence type="predicted"/>
<dbReference type="PANTHER" id="PTHR43441:SF12">
    <property type="entry name" value="RIBOSOMAL N-ACETYLTRANSFERASE YDAF-RELATED"/>
    <property type="match status" value="1"/>
</dbReference>
<accession>A0ABU9KYH6</accession>
<dbReference type="SUPFAM" id="SSF55729">
    <property type="entry name" value="Acyl-CoA N-acyltransferases (Nat)"/>
    <property type="match status" value="1"/>
</dbReference>
<reference evidence="2 3" key="1">
    <citation type="submission" date="2024-04" db="EMBL/GenBank/DDBJ databases">
        <title>whole genome sequencing of Lutimonas vermicola strain IMCC1616.</title>
        <authorList>
            <person name="Bae S.S."/>
        </authorList>
    </citation>
    <scope>NUCLEOTIDE SEQUENCE [LARGE SCALE GENOMIC DNA]</scope>
    <source>
        <strain evidence="2 3">IMCC1616</strain>
    </source>
</reference>
<evidence type="ECO:0000313" key="3">
    <source>
        <dbReference type="Proteomes" id="UP001474120"/>
    </source>
</evidence>
<keyword evidence="2" id="KW-0808">Transferase</keyword>
<comment type="caution">
    <text evidence="2">The sequence shown here is derived from an EMBL/GenBank/DDBJ whole genome shotgun (WGS) entry which is preliminary data.</text>
</comment>
<gene>
    <name evidence="2" type="ORF">AABB81_05055</name>
</gene>
<name>A0ABU9KYH6_9FLAO</name>
<dbReference type="Proteomes" id="UP001474120">
    <property type="component" value="Unassembled WGS sequence"/>
</dbReference>
<evidence type="ECO:0000313" key="2">
    <source>
        <dbReference type="EMBL" id="MEL4455252.1"/>
    </source>
</evidence>
<evidence type="ECO:0000259" key="1">
    <source>
        <dbReference type="PROSITE" id="PS51186"/>
    </source>
</evidence>
<dbReference type="PANTHER" id="PTHR43441">
    <property type="entry name" value="RIBOSOMAL-PROTEIN-SERINE ACETYLTRANSFERASE"/>
    <property type="match status" value="1"/>
</dbReference>
<dbReference type="PROSITE" id="PS51186">
    <property type="entry name" value="GNAT"/>
    <property type="match status" value="1"/>
</dbReference>
<dbReference type="Pfam" id="PF13302">
    <property type="entry name" value="Acetyltransf_3"/>
    <property type="match status" value="1"/>
</dbReference>
<dbReference type="EC" id="2.-.-.-" evidence="2"/>
<organism evidence="2 3">
    <name type="scientific">Lutimonas vermicola</name>
    <dbReference type="NCBI Taxonomy" id="414288"/>
    <lineage>
        <taxon>Bacteria</taxon>
        <taxon>Pseudomonadati</taxon>
        <taxon>Bacteroidota</taxon>
        <taxon>Flavobacteriia</taxon>
        <taxon>Flavobacteriales</taxon>
        <taxon>Flavobacteriaceae</taxon>
        <taxon>Lutimonas</taxon>
    </lineage>
</organism>
<feature type="domain" description="N-acetyltransferase" evidence="1">
    <location>
        <begin position="9"/>
        <end position="171"/>
    </location>
</feature>
<dbReference type="RefSeq" id="WP_342159057.1">
    <property type="nucleotide sequence ID" value="NZ_JBCDNA010000001.1"/>
</dbReference>
<dbReference type="GO" id="GO:0016740">
    <property type="term" value="F:transferase activity"/>
    <property type="evidence" value="ECO:0007669"/>
    <property type="project" value="UniProtKB-KW"/>
</dbReference>
<dbReference type="InterPro" id="IPR051908">
    <property type="entry name" value="Ribosomal_N-acetyltransferase"/>
</dbReference>
<keyword evidence="3" id="KW-1185">Reference proteome</keyword>
<dbReference type="EMBL" id="JBCDNA010000001">
    <property type="protein sequence ID" value="MEL4455252.1"/>
    <property type="molecule type" value="Genomic_DNA"/>
</dbReference>
<dbReference type="Gene3D" id="3.40.630.30">
    <property type="match status" value="1"/>
</dbReference>